<dbReference type="GO" id="GO:0005829">
    <property type="term" value="C:cytosol"/>
    <property type="evidence" value="ECO:0007669"/>
    <property type="project" value="TreeGrafter"/>
</dbReference>
<dbReference type="InterPro" id="IPR007814">
    <property type="entry name" value="PaaA_PaaC"/>
</dbReference>
<dbReference type="InterPro" id="IPR052703">
    <property type="entry name" value="Aromatic_CoA_ox/epox"/>
</dbReference>
<dbReference type="InterPro" id="IPR009078">
    <property type="entry name" value="Ferritin-like_SF"/>
</dbReference>
<proteinExistence type="predicted"/>
<gene>
    <name evidence="1" type="primary">paaA_3</name>
    <name evidence="1" type="ORF">KTA_26880</name>
</gene>
<dbReference type="PANTHER" id="PTHR30458:SF0">
    <property type="entry name" value="1,2-PHENYLACETYL-COA EPOXIDASE, SUBUNIT C"/>
    <property type="match status" value="1"/>
</dbReference>
<protein>
    <submittedName>
        <fullName evidence="1">Phenylacetate-CoA oxygenase subunit PaaA</fullName>
    </submittedName>
</protein>
<name>A0A455T542_9CHLR</name>
<organism evidence="1">
    <name type="scientific">Thermogemmatispora argillosa</name>
    <dbReference type="NCBI Taxonomy" id="2045280"/>
    <lineage>
        <taxon>Bacteria</taxon>
        <taxon>Bacillati</taxon>
        <taxon>Chloroflexota</taxon>
        <taxon>Ktedonobacteria</taxon>
        <taxon>Thermogemmatisporales</taxon>
        <taxon>Thermogemmatisporaceae</taxon>
        <taxon>Thermogemmatispora</taxon>
    </lineage>
</organism>
<dbReference type="AlphaFoldDB" id="A0A455T542"/>
<dbReference type="PANTHER" id="PTHR30458">
    <property type="entry name" value="PHENYLACETIC ACID DEGRADATION PROTEIN PAA"/>
    <property type="match status" value="1"/>
</dbReference>
<dbReference type="EMBL" id="AP019377">
    <property type="protein sequence ID" value="BBH94489.1"/>
    <property type="molecule type" value="Genomic_DNA"/>
</dbReference>
<dbReference type="GO" id="GO:0010124">
    <property type="term" value="P:phenylacetate catabolic process"/>
    <property type="evidence" value="ECO:0007669"/>
    <property type="project" value="InterPro"/>
</dbReference>
<dbReference type="Gene3D" id="1.20.1260.10">
    <property type="match status" value="1"/>
</dbReference>
<evidence type="ECO:0000313" key="1">
    <source>
        <dbReference type="EMBL" id="BBH94489.1"/>
    </source>
</evidence>
<dbReference type="InterPro" id="IPR012347">
    <property type="entry name" value="Ferritin-like"/>
</dbReference>
<dbReference type="SUPFAM" id="SSF47240">
    <property type="entry name" value="Ferritin-like"/>
    <property type="match status" value="1"/>
</dbReference>
<sequence>MVAPALQSEEALLNRIRRQQLVESVEHMSPLYLEGIKRILTVSADTELISAPAYYHAAVHAPTLNAFGSAVAIIQDELGHAHIAYRLLRDLGVDTEQLIFERDPRQFKYPYAFDVPLDSWVELIVANAFYDRAGYVLLSDIYHSTTFGPWKRALVKVDKEETFHLRHGEQWMRRLNATPEGHEQLQRAVDWMFLLTVEWFGLPDDLKKHSEQLEYGFKGHTNDELRQIWMSTAVPLCEELQLKVPAHYDPEQQKYVLDCPFPAHFDAKAKRWLLEEGPCSWDDVLKRWKARGPANEEFVGLIQRGKREMLRLLEQEPEL</sequence>
<dbReference type="Pfam" id="PF05138">
    <property type="entry name" value="PaaA_PaaC"/>
    <property type="match status" value="1"/>
</dbReference>
<accession>A0A455T542</accession>
<reference evidence="1" key="1">
    <citation type="submission" date="2018-12" db="EMBL/GenBank/DDBJ databases">
        <title>Novel natural products biosynthetic potential of the class Ktedonobacteria.</title>
        <authorList>
            <person name="Zheng Y."/>
            <person name="Saitou A."/>
            <person name="Wang C.M."/>
            <person name="Toyoda A."/>
            <person name="Minakuchi Y."/>
            <person name="Sekiguchi Y."/>
            <person name="Ueda K."/>
            <person name="Takano H."/>
            <person name="Sakai Y."/>
            <person name="Yokota A."/>
            <person name="Yabe S."/>
        </authorList>
    </citation>
    <scope>NUCLEOTIDE SEQUENCE</scope>
    <source>
        <strain evidence="1">A3-2</strain>
    </source>
</reference>